<keyword evidence="4" id="KW-1185">Reference proteome</keyword>
<dbReference type="PANTHER" id="PTHR13011:SF0">
    <property type="entry name" value="GENERAL TRANSCRIPTION FACTOR IIF SUBUNIT 1"/>
    <property type="match status" value="1"/>
</dbReference>
<proteinExistence type="inferred from homology"/>
<dbReference type="GO" id="GO:0006367">
    <property type="term" value="P:transcription initiation at RNA polymerase II promoter"/>
    <property type="evidence" value="ECO:0007669"/>
    <property type="project" value="InterPro"/>
</dbReference>
<keyword evidence="1" id="KW-0238">DNA-binding</keyword>
<dbReference type="Pfam" id="PF05793">
    <property type="entry name" value="TFIIF_alpha"/>
    <property type="match status" value="1"/>
</dbReference>
<feature type="region of interest" description="Disordered" evidence="2">
    <location>
        <begin position="72"/>
        <end position="94"/>
    </location>
</feature>
<comment type="similarity">
    <text evidence="1">Belongs to the TFIIF alpha subunit family.</text>
</comment>
<dbReference type="GO" id="GO:0003677">
    <property type="term" value="F:DNA binding"/>
    <property type="evidence" value="ECO:0007669"/>
    <property type="project" value="UniProtKB-KW"/>
</dbReference>
<dbReference type="PANTHER" id="PTHR13011">
    <property type="entry name" value="TFIIF-ALPHA"/>
    <property type="match status" value="1"/>
</dbReference>
<name>A0A4S4DXW8_CAMSN</name>
<reference evidence="3 4" key="1">
    <citation type="journal article" date="2018" name="Proc. Natl. Acad. Sci. U.S.A.">
        <title>Draft genome sequence of Camellia sinensis var. sinensis provides insights into the evolution of the tea genome and tea quality.</title>
        <authorList>
            <person name="Wei C."/>
            <person name="Yang H."/>
            <person name="Wang S."/>
            <person name="Zhao J."/>
            <person name="Liu C."/>
            <person name="Gao L."/>
            <person name="Xia E."/>
            <person name="Lu Y."/>
            <person name="Tai Y."/>
            <person name="She G."/>
            <person name="Sun J."/>
            <person name="Cao H."/>
            <person name="Tong W."/>
            <person name="Gao Q."/>
            <person name="Li Y."/>
            <person name="Deng W."/>
            <person name="Jiang X."/>
            <person name="Wang W."/>
            <person name="Chen Q."/>
            <person name="Zhang S."/>
            <person name="Li H."/>
            <person name="Wu J."/>
            <person name="Wang P."/>
            <person name="Li P."/>
            <person name="Shi C."/>
            <person name="Zheng F."/>
            <person name="Jian J."/>
            <person name="Huang B."/>
            <person name="Shan D."/>
            <person name="Shi M."/>
            <person name="Fang C."/>
            <person name="Yue Y."/>
            <person name="Li F."/>
            <person name="Li D."/>
            <person name="Wei S."/>
            <person name="Han B."/>
            <person name="Jiang C."/>
            <person name="Yin Y."/>
            <person name="Xia T."/>
            <person name="Zhang Z."/>
            <person name="Bennetzen J.L."/>
            <person name="Zhao S."/>
            <person name="Wan X."/>
        </authorList>
    </citation>
    <scope>NUCLEOTIDE SEQUENCE [LARGE SCALE GENOMIC DNA]</scope>
    <source>
        <strain evidence="4">cv. Shuchazao</strain>
        <tissue evidence="3">Leaf</tissue>
    </source>
</reference>
<protein>
    <recommendedName>
        <fullName evidence="1">Transcription initiation factor IIF subunit alpha</fullName>
    </recommendedName>
</protein>
<evidence type="ECO:0000313" key="4">
    <source>
        <dbReference type="Proteomes" id="UP000306102"/>
    </source>
</evidence>
<comment type="caution">
    <text evidence="3">The sequence shown here is derived from an EMBL/GenBank/DDBJ whole genome shotgun (WGS) entry which is preliminary data.</text>
</comment>
<dbReference type="InterPro" id="IPR036390">
    <property type="entry name" value="WH_DNA-bd_sf"/>
</dbReference>
<dbReference type="SUPFAM" id="SSF46785">
    <property type="entry name" value="Winged helix' DNA-binding domain"/>
    <property type="match status" value="1"/>
</dbReference>
<dbReference type="Gene3D" id="3.30.730.10">
    <property type="entry name" value="AP2/ERF domain"/>
    <property type="match status" value="1"/>
</dbReference>
<dbReference type="InterPro" id="IPR036955">
    <property type="entry name" value="AP2/ERF_dom_sf"/>
</dbReference>
<keyword evidence="1" id="KW-0804">Transcription</keyword>
<evidence type="ECO:0000256" key="2">
    <source>
        <dbReference type="SAM" id="MobiDB-lite"/>
    </source>
</evidence>
<evidence type="ECO:0000256" key="1">
    <source>
        <dbReference type="RuleBase" id="RU366044"/>
    </source>
</evidence>
<dbReference type="AlphaFoldDB" id="A0A4S4DXW8"/>
<feature type="compositionally biased region" description="Basic and acidic residues" evidence="2">
    <location>
        <begin position="153"/>
        <end position="162"/>
    </location>
</feature>
<accession>A0A4S4DXW8</accession>
<comment type="subcellular location">
    <subcellularLocation>
        <location evidence="1">Nucleus</location>
    </subcellularLocation>
</comment>
<evidence type="ECO:0000313" key="3">
    <source>
        <dbReference type="EMBL" id="THG08252.1"/>
    </source>
</evidence>
<gene>
    <name evidence="3" type="ORF">TEA_011002</name>
</gene>
<dbReference type="GO" id="GO:0001096">
    <property type="term" value="F:TFIIF-class transcription factor complex binding"/>
    <property type="evidence" value="ECO:0007669"/>
    <property type="project" value="TreeGrafter"/>
</dbReference>
<feature type="compositionally biased region" description="Basic and acidic residues" evidence="2">
    <location>
        <begin position="77"/>
        <end position="93"/>
    </location>
</feature>
<dbReference type="GO" id="GO:0032968">
    <property type="term" value="P:positive regulation of transcription elongation by RNA polymerase II"/>
    <property type="evidence" value="ECO:0007669"/>
    <property type="project" value="InterPro"/>
</dbReference>
<organism evidence="3 4">
    <name type="scientific">Camellia sinensis var. sinensis</name>
    <name type="common">China tea</name>
    <dbReference type="NCBI Taxonomy" id="542762"/>
    <lineage>
        <taxon>Eukaryota</taxon>
        <taxon>Viridiplantae</taxon>
        <taxon>Streptophyta</taxon>
        <taxon>Embryophyta</taxon>
        <taxon>Tracheophyta</taxon>
        <taxon>Spermatophyta</taxon>
        <taxon>Magnoliopsida</taxon>
        <taxon>eudicotyledons</taxon>
        <taxon>Gunneridae</taxon>
        <taxon>Pentapetalae</taxon>
        <taxon>asterids</taxon>
        <taxon>Ericales</taxon>
        <taxon>Theaceae</taxon>
        <taxon>Camellia</taxon>
    </lineage>
</organism>
<dbReference type="Proteomes" id="UP000306102">
    <property type="component" value="Unassembled WGS sequence"/>
</dbReference>
<dbReference type="STRING" id="542762.A0A4S4DXW8"/>
<comment type="function">
    <text evidence="1">TFIIF is a general transcription initiation factor that binds to RNA polymerase II and helps to recruit it to the initiation complex in collaboration with TFIIB. It promotes transcription elongation.</text>
</comment>
<feature type="compositionally biased region" description="Polar residues" evidence="2">
    <location>
        <begin position="172"/>
        <end position="185"/>
    </location>
</feature>
<dbReference type="GO" id="GO:0005674">
    <property type="term" value="C:transcription factor TFIIF complex"/>
    <property type="evidence" value="ECO:0007669"/>
    <property type="project" value="TreeGrafter"/>
</dbReference>
<dbReference type="InterPro" id="IPR008851">
    <property type="entry name" value="TFIIF-alpha"/>
</dbReference>
<sequence>MYVDLSRFHLSANNSPVLGSYQQLCFLASRKVLWRALTTVCSSKIREAGSKMWFPWELRRSNTETSLRVRVVSPQASEKEGKKRGSEKLDQKQVVHRKSIDAFGQRTSQYRGVTRHRWTGRYEAHLWDNSCKKVGRCRKVKMEDDISPVLAPKQKDAPKEEPVDNSPLKPASSGSARGTPTTSKSAKGKRKEVKPSKEETVPTSKSSVPAKGAPSSTSKTASTPSTGPVTEDEIRAVLMQKTPVTTQDLVAKFKSRLKGKEQDKDAFAAILRRISKIQKTNGPNYVVLRER</sequence>
<dbReference type="GO" id="GO:0003700">
    <property type="term" value="F:DNA-binding transcription factor activity"/>
    <property type="evidence" value="ECO:0007669"/>
    <property type="project" value="InterPro"/>
</dbReference>
<dbReference type="InterPro" id="IPR036388">
    <property type="entry name" value="WH-like_DNA-bd_sf"/>
</dbReference>
<keyword evidence="1" id="KW-0539">Nucleus</keyword>
<feature type="region of interest" description="Disordered" evidence="2">
    <location>
        <begin position="147"/>
        <end position="233"/>
    </location>
</feature>
<dbReference type="GO" id="GO:0016251">
    <property type="term" value="F:RNA polymerase II general transcription initiation factor activity"/>
    <property type="evidence" value="ECO:0007669"/>
    <property type="project" value="TreeGrafter"/>
</dbReference>
<dbReference type="EMBL" id="SDRB02009433">
    <property type="protein sequence ID" value="THG08252.1"/>
    <property type="molecule type" value="Genomic_DNA"/>
</dbReference>
<dbReference type="Gene3D" id="1.10.10.10">
    <property type="entry name" value="Winged helix-like DNA-binding domain superfamily/Winged helix DNA-binding domain"/>
    <property type="match status" value="1"/>
</dbReference>
<feature type="compositionally biased region" description="Low complexity" evidence="2">
    <location>
        <begin position="210"/>
        <end position="228"/>
    </location>
</feature>
<keyword evidence="1" id="KW-0805">Transcription regulation</keyword>